<evidence type="ECO:0000313" key="2">
    <source>
        <dbReference type="Proteomes" id="UP000183983"/>
    </source>
</evidence>
<dbReference type="EMBL" id="FRDA01000001">
    <property type="protein sequence ID" value="SHM55614.1"/>
    <property type="molecule type" value="Genomic_DNA"/>
</dbReference>
<dbReference type="RefSeq" id="WP_073162125.1">
    <property type="nucleotide sequence ID" value="NZ_FRDA01000001.1"/>
</dbReference>
<dbReference type="STRING" id="1190415.SAMN05216593_101510"/>
<dbReference type="Proteomes" id="UP000183983">
    <property type="component" value="Unassembled WGS sequence"/>
</dbReference>
<sequence length="189" mass="20545">MSKIKFIKGPLDGEKVVRAALEHMHHYKHAPHAVQAADLTQLRVGVHHQIYDLSPADILAGKGLEAAALSGSRYLVAEGTKSVAAAEVRTDATGKNPAFHLVNEGPFVSGFEKAVRFAEALPHKGEYACHLLRIAPLYIIALWLKPTNGTKDIVIPLEPAPGYLQTREYTPAQFLKAVQPHAHPVDMPA</sequence>
<reference evidence="1 2" key="1">
    <citation type="submission" date="2016-11" db="EMBL/GenBank/DDBJ databases">
        <authorList>
            <person name="Jaros S."/>
            <person name="Januszkiewicz K."/>
            <person name="Wedrychowicz H."/>
        </authorList>
    </citation>
    <scope>NUCLEOTIDE SEQUENCE [LARGE SCALE GENOMIC DNA]</scope>
    <source>
        <strain evidence="1 2">LMG 26898</strain>
    </source>
</reference>
<organism evidence="1 2">
    <name type="scientific">Pseudomonas asturiensis</name>
    <dbReference type="NCBI Taxonomy" id="1190415"/>
    <lineage>
        <taxon>Bacteria</taxon>
        <taxon>Pseudomonadati</taxon>
        <taxon>Pseudomonadota</taxon>
        <taxon>Gammaproteobacteria</taxon>
        <taxon>Pseudomonadales</taxon>
        <taxon>Pseudomonadaceae</taxon>
        <taxon>Pseudomonas</taxon>
    </lineage>
</organism>
<name>A0A1M7JRJ8_9PSED</name>
<accession>A0A1M7JRJ8</accession>
<proteinExistence type="predicted"/>
<gene>
    <name evidence="1" type="ORF">SAMN05216593_101510</name>
</gene>
<protein>
    <submittedName>
        <fullName evidence="1">Uncharacterized protein</fullName>
    </submittedName>
</protein>
<evidence type="ECO:0000313" key="1">
    <source>
        <dbReference type="EMBL" id="SHM55614.1"/>
    </source>
</evidence>
<dbReference type="AlphaFoldDB" id="A0A1M7JRJ8"/>